<dbReference type="PANTHER" id="PTHR46796">
    <property type="entry name" value="HTH-TYPE TRANSCRIPTIONAL ACTIVATOR RHAS-RELATED"/>
    <property type="match status" value="1"/>
</dbReference>
<keyword evidence="7" id="KW-1185">Reference proteome</keyword>
<evidence type="ECO:0000313" key="6">
    <source>
        <dbReference type="EMBL" id="QIS13589.1"/>
    </source>
</evidence>
<keyword evidence="1" id="KW-0805">Transcription regulation</keyword>
<dbReference type="Gene3D" id="1.10.10.60">
    <property type="entry name" value="Homeodomain-like"/>
    <property type="match status" value="1"/>
</dbReference>
<evidence type="ECO:0000256" key="4">
    <source>
        <dbReference type="SAM" id="MobiDB-lite"/>
    </source>
</evidence>
<name>A0A6G9YK01_9NOCA</name>
<keyword evidence="2" id="KW-0238">DNA-binding</keyword>
<dbReference type="Pfam" id="PF12833">
    <property type="entry name" value="HTH_18"/>
    <property type="match status" value="1"/>
</dbReference>
<evidence type="ECO:0000256" key="1">
    <source>
        <dbReference type="ARBA" id="ARBA00023015"/>
    </source>
</evidence>
<gene>
    <name evidence="6" type="ORF">F5544_28690</name>
</gene>
<reference evidence="6 7" key="1">
    <citation type="journal article" date="2019" name="ACS Chem. Biol.">
        <title>Identification and Mobilization of a Cryptic Antibiotic Biosynthesis Gene Locus from a Human-Pathogenic Nocardia Isolate.</title>
        <authorList>
            <person name="Herisse M."/>
            <person name="Ishida K."/>
            <person name="Porter J.L."/>
            <person name="Howden B."/>
            <person name="Hertweck C."/>
            <person name="Stinear T.P."/>
            <person name="Pidot S.J."/>
        </authorList>
    </citation>
    <scope>NUCLEOTIDE SEQUENCE [LARGE SCALE GENOMIC DNA]</scope>
    <source>
        <strain evidence="6 7">AUSMDU00012717</strain>
    </source>
</reference>
<protein>
    <submittedName>
        <fullName evidence="6">Helix-turn-helix domain-containing protein</fullName>
    </submittedName>
</protein>
<dbReference type="SMART" id="SM00342">
    <property type="entry name" value="HTH_ARAC"/>
    <property type="match status" value="1"/>
</dbReference>
<feature type="domain" description="HTH araC/xylS-type" evidence="5">
    <location>
        <begin position="277"/>
        <end position="378"/>
    </location>
</feature>
<dbReference type="KEGG" id="nah:F5544_28690"/>
<proteinExistence type="predicted"/>
<dbReference type="PROSITE" id="PS01124">
    <property type="entry name" value="HTH_ARAC_FAMILY_2"/>
    <property type="match status" value="1"/>
</dbReference>
<feature type="region of interest" description="Disordered" evidence="4">
    <location>
        <begin position="1"/>
        <end position="47"/>
    </location>
</feature>
<dbReference type="SUPFAM" id="SSF46689">
    <property type="entry name" value="Homeodomain-like"/>
    <property type="match status" value="1"/>
</dbReference>
<dbReference type="InterPro" id="IPR018060">
    <property type="entry name" value="HTH_AraC"/>
</dbReference>
<dbReference type="InterPro" id="IPR035418">
    <property type="entry name" value="AraC-bd_2"/>
</dbReference>
<keyword evidence="3" id="KW-0804">Transcription</keyword>
<dbReference type="InterPro" id="IPR050204">
    <property type="entry name" value="AraC_XylS_family_regulators"/>
</dbReference>
<dbReference type="Proteomes" id="UP000503540">
    <property type="component" value="Chromosome"/>
</dbReference>
<evidence type="ECO:0000259" key="5">
    <source>
        <dbReference type="PROSITE" id="PS01124"/>
    </source>
</evidence>
<dbReference type="GO" id="GO:0043565">
    <property type="term" value="F:sequence-specific DNA binding"/>
    <property type="evidence" value="ECO:0007669"/>
    <property type="project" value="InterPro"/>
</dbReference>
<evidence type="ECO:0000256" key="3">
    <source>
        <dbReference type="ARBA" id="ARBA00023163"/>
    </source>
</evidence>
<dbReference type="PANTHER" id="PTHR46796:SF6">
    <property type="entry name" value="ARAC SUBFAMILY"/>
    <property type="match status" value="1"/>
</dbReference>
<evidence type="ECO:0000256" key="2">
    <source>
        <dbReference type="ARBA" id="ARBA00023125"/>
    </source>
</evidence>
<sequence length="395" mass="43493">MSFGIAAPTPNNSGRINKTPRHRRFSDVRSENTAESGGNAGGLDQLRSGMNHGSGCFMGREIMRGTRLSTEDVEPAIRLDYWRRVMRDHLVEVDLRGPRGAEVRGRMVVGDLGAVRVVHMLNPPGESARTERLIRRAGSDHLVVYVHQDGDCTAQQDDREVRLRPGDVMLMDLSRPYFLRRKDPTRFTLVRIPRSMLPLTPAAVARSTVVPLPGTSGAGAIVGCLVAQLARSMDDPMLAGDVRLSTAVVDVMAAALAERADVADAVAEPARQTALMLRIQAFIEQHLADPELGLAEIAAAHHISVRYLQKLFTEHGATVSGWIRARRLDRCRRDLLDPALYGESVAGIGSRWGFSQPAHFNRIFATHFGTPPGEYRRNTVLRNQAELSGHCLVHE</sequence>
<evidence type="ECO:0000313" key="7">
    <source>
        <dbReference type="Proteomes" id="UP000503540"/>
    </source>
</evidence>
<dbReference type="EMBL" id="CP046172">
    <property type="protein sequence ID" value="QIS13589.1"/>
    <property type="molecule type" value="Genomic_DNA"/>
</dbReference>
<dbReference type="AlphaFoldDB" id="A0A6G9YK01"/>
<dbReference type="Pfam" id="PF14525">
    <property type="entry name" value="AraC_binding_2"/>
    <property type="match status" value="1"/>
</dbReference>
<dbReference type="GO" id="GO:0003700">
    <property type="term" value="F:DNA-binding transcription factor activity"/>
    <property type="evidence" value="ECO:0007669"/>
    <property type="project" value="InterPro"/>
</dbReference>
<dbReference type="InterPro" id="IPR009057">
    <property type="entry name" value="Homeodomain-like_sf"/>
</dbReference>
<accession>A0A6G9YK01</accession>
<organism evidence="6 7">
    <name type="scientific">Nocardia arthritidis</name>
    <dbReference type="NCBI Taxonomy" id="228602"/>
    <lineage>
        <taxon>Bacteria</taxon>
        <taxon>Bacillati</taxon>
        <taxon>Actinomycetota</taxon>
        <taxon>Actinomycetes</taxon>
        <taxon>Mycobacteriales</taxon>
        <taxon>Nocardiaceae</taxon>
        <taxon>Nocardia</taxon>
    </lineage>
</organism>